<keyword evidence="5" id="KW-1003">Cell membrane</keyword>
<dbReference type="InterPro" id="IPR047817">
    <property type="entry name" value="ABC2_TM_bact-type"/>
</dbReference>
<dbReference type="EMBL" id="FWFR01000001">
    <property type="protein sequence ID" value="SLN21314.1"/>
    <property type="molecule type" value="Genomic_DNA"/>
</dbReference>
<dbReference type="GO" id="GO:0140359">
    <property type="term" value="F:ABC-type transporter activity"/>
    <property type="evidence" value="ECO:0007669"/>
    <property type="project" value="InterPro"/>
</dbReference>
<dbReference type="InterPro" id="IPR013525">
    <property type="entry name" value="ABC2_TM"/>
</dbReference>
<evidence type="ECO:0000256" key="1">
    <source>
        <dbReference type="ARBA" id="ARBA00004141"/>
    </source>
</evidence>
<reference evidence="7 8" key="1">
    <citation type="submission" date="2017-03" db="EMBL/GenBank/DDBJ databases">
        <authorList>
            <person name="Afonso C.L."/>
            <person name="Miller P.J."/>
            <person name="Scott M.A."/>
            <person name="Spackman E."/>
            <person name="Goraichik I."/>
            <person name="Dimitrov K.M."/>
            <person name="Suarez D.L."/>
            <person name="Swayne D.E."/>
        </authorList>
    </citation>
    <scope>NUCLEOTIDE SEQUENCE [LARGE SCALE GENOMIC DNA]</scope>
    <source>
        <strain evidence="7 8">CECT 7691</strain>
    </source>
</reference>
<evidence type="ECO:0000313" key="7">
    <source>
        <dbReference type="EMBL" id="SLN21314.1"/>
    </source>
</evidence>
<comment type="caution">
    <text evidence="5">Lacks conserved residue(s) required for the propagation of feature annotation.</text>
</comment>
<dbReference type="PANTHER" id="PTHR43229:SF6">
    <property type="entry name" value="ABC-TYPE MULTIDRUG TRANSPORT SYSTEM, PERMEASE COMPONENT"/>
    <property type="match status" value="1"/>
</dbReference>
<dbReference type="AlphaFoldDB" id="A0A1Y5RNN5"/>
<name>A0A1Y5RNN5_9PROT</name>
<keyword evidence="2 5" id="KW-0812">Transmembrane</keyword>
<evidence type="ECO:0000256" key="2">
    <source>
        <dbReference type="ARBA" id="ARBA00022692"/>
    </source>
</evidence>
<keyword evidence="5" id="KW-0813">Transport</keyword>
<evidence type="ECO:0000256" key="5">
    <source>
        <dbReference type="RuleBase" id="RU361157"/>
    </source>
</evidence>
<dbReference type="InParanoid" id="A0A1Y5RNN5"/>
<evidence type="ECO:0000313" key="8">
    <source>
        <dbReference type="Proteomes" id="UP000193200"/>
    </source>
</evidence>
<dbReference type="InterPro" id="IPR000412">
    <property type="entry name" value="ABC_2_transport"/>
</dbReference>
<accession>A0A1Y5RNN5</accession>
<dbReference type="RefSeq" id="WP_139839493.1">
    <property type="nucleotide sequence ID" value="NZ_FWFR01000001.1"/>
</dbReference>
<dbReference type="PANTHER" id="PTHR43229">
    <property type="entry name" value="NODULATION PROTEIN J"/>
    <property type="match status" value="1"/>
</dbReference>
<keyword evidence="4 5" id="KW-0472">Membrane</keyword>
<feature type="transmembrane region" description="Helical" evidence="5">
    <location>
        <begin position="130"/>
        <end position="153"/>
    </location>
</feature>
<evidence type="ECO:0000256" key="4">
    <source>
        <dbReference type="ARBA" id="ARBA00023136"/>
    </source>
</evidence>
<feature type="transmembrane region" description="Helical" evidence="5">
    <location>
        <begin position="70"/>
        <end position="89"/>
    </location>
</feature>
<keyword evidence="3 5" id="KW-1133">Transmembrane helix</keyword>
<dbReference type="PROSITE" id="PS51012">
    <property type="entry name" value="ABC_TM2"/>
    <property type="match status" value="1"/>
</dbReference>
<protein>
    <recommendedName>
        <fullName evidence="5">Transport permease protein</fullName>
    </recommendedName>
</protein>
<dbReference type="Proteomes" id="UP000193200">
    <property type="component" value="Unassembled WGS sequence"/>
</dbReference>
<dbReference type="InterPro" id="IPR051784">
    <property type="entry name" value="Nod_factor_ABC_transporter"/>
</dbReference>
<feature type="transmembrane region" description="Helical" evidence="5">
    <location>
        <begin position="159"/>
        <end position="184"/>
    </location>
</feature>
<feature type="transmembrane region" description="Helical" evidence="5">
    <location>
        <begin position="250"/>
        <end position="268"/>
    </location>
</feature>
<sequence>MSAGAPEYTPQALRQNNPAFSAGRVLAMVSRHVYLIRSSWPRLLEMAYWPTVQMIMWGFMTQYLAGHANFFAQSFGLLLAAVLLWDVLFRGQISFSVSFFEEMWSRNLGHLFVSPLRPAEMVAALMTMSLLRTILGVVPASLLAIAFFGFSIYELGLSLAAFFFSLIMFGWAIGMVVSGLVMRFGLGAENLAWAAIFALLPISGVYYPIAILPEWVQHVSYALPSAYAFEGMRSVMIDGTVPWGLMLRGFLLNAVYLAIGAWIFSLFFQAARRRGLLLQIGE</sequence>
<proteinExistence type="inferred from homology"/>
<comment type="subcellular location">
    <subcellularLocation>
        <location evidence="5">Cell inner membrane</location>
        <topology evidence="5">Multi-pass membrane protein</topology>
    </subcellularLocation>
    <subcellularLocation>
        <location evidence="1">Membrane</location>
        <topology evidence="1">Multi-pass membrane protein</topology>
    </subcellularLocation>
</comment>
<dbReference type="OrthoDB" id="9786643at2"/>
<feature type="transmembrane region" description="Helical" evidence="5">
    <location>
        <begin position="191"/>
        <end position="209"/>
    </location>
</feature>
<feature type="domain" description="ABC transmembrane type-2" evidence="6">
    <location>
        <begin position="41"/>
        <end position="267"/>
    </location>
</feature>
<evidence type="ECO:0000256" key="3">
    <source>
        <dbReference type="ARBA" id="ARBA00022989"/>
    </source>
</evidence>
<dbReference type="GO" id="GO:0043190">
    <property type="term" value="C:ATP-binding cassette (ABC) transporter complex"/>
    <property type="evidence" value="ECO:0007669"/>
    <property type="project" value="InterPro"/>
</dbReference>
<comment type="similarity">
    <text evidence="5">Belongs to the ABC-2 integral membrane protein family.</text>
</comment>
<evidence type="ECO:0000259" key="6">
    <source>
        <dbReference type="PROSITE" id="PS51012"/>
    </source>
</evidence>
<keyword evidence="8" id="KW-1185">Reference proteome</keyword>
<gene>
    <name evidence="7" type="ORF">OCH7691_00538</name>
</gene>
<dbReference type="PIRSF" id="PIRSF006648">
    <property type="entry name" value="DrrB"/>
    <property type="match status" value="1"/>
</dbReference>
<organism evidence="7 8">
    <name type="scientific">Oceanibacterium hippocampi</name>
    <dbReference type="NCBI Taxonomy" id="745714"/>
    <lineage>
        <taxon>Bacteria</taxon>
        <taxon>Pseudomonadati</taxon>
        <taxon>Pseudomonadota</taxon>
        <taxon>Alphaproteobacteria</taxon>
        <taxon>Sneathiellales</taxon>
        <taxon>Sneathiellaceae</taxon>
        <taxon>Oceanibacterium</taxon>
    </lineage>
</organism>
<dbReference type="Pfam" id="PF01061">
    <property type="entry name" value="ABC2_membrane"/>
    <property type="match status" value="1"/>
</dbReference>